<name>A0AAN6IRS5_EXODE</name>
<gene>
    <name evidence="2" type="ORF">HRR80_007946</name>
</gene>
<protein>
    <submittedName>
        <fullName evidence="2">Uncharacterized protein</fullName>
    </submittedName>
</protein>
<evidence type="ECO:0000256" key="1">
    <source>
        <dbReference type="SAM" id="MobiDB-lite"/>
    </source>
</evidence>
<feature type="region of interest" description="Disordered" evidence="1">
    <location>
        <begin position="1"/>
        <end position="83"/>
    </location>
</feature>
<evidence type="ECO:0000313" key="3">
    <source>
        <dbReference type="Proteomes" id="UP001161757"/>
    </source>
</evidence>
<accession>A0AAN6IRS5</accession>
<sequence length="389" mass="43959">MVIMARVATSKNVRSGPCTCSSQATSPARETCPRHGPRSAMSKQRKKRGQARRKPDAEDDDDAEYRERCTKSRKKSQPHMPDPAESFIAEVEEMTKKIQQTYFESSYVPVQLGMIDFFRASRECRDLIYRHLLVPPSKSITFPDPNAQPATNATKPRVRTSILLLNSQVYREATKILYGETTFIAAHPSHLFLPNGLQGLRRRTTKFINHLSFIKQGTVVDLCMENSQTIYTPIWKTILDYPGFLSLKKLTIRREVLRPAKLDLVRSQELTACQEEGEEEDVDPTTVYNEDRMVVETAAMLAFKAASRGLIFDGLDYVQEEEQRMDAGGALLVANVVEVCLTKEDASEDSLGAENLETALTDMLFSGDHPELGDPDKAYRRYLKRCGHD</sequence>
<dbReference type="EMBL" id="JAJGCB010000020">
    <property type="protein sequence ID" value="KAJ8988170.1"/>
    <property type="molecule type" value="Genomic_DNA"/>
</dbReference>
<comment type="caution">
    <text evidence="2">The sequence shown here is derived from an EMBL/GenBank/DDBJ whole genome shotgun (WGS) entry which is preliminary data.</text>
</comment>
<feature type="compositionally biased region" description="Polar residues" evidence="1">
    <location>
        <begin position="9"/>
        <end position="28"/>
    </location>
</feature>
<organism evidence="2 3">
    <name type="scientific">Exophiala dermatitidis</name>
    <name type="common">Black yeast-like fungus</name>
    <name type="synonym">Wangiella dermatitidis</name>
    <dbReference type="NCBI Taxonomy" id="5970"/>
    <lineage>
        <taxon>Eukaryota</taxon>
        <taxon>Fungi</taxon>
        <taxon>Dikarya</taxon>
        <taxon>Ascomycota</taxon>
        <taxon>Pezizomycotina</taxon>
        <taxon>Eurotiomycetes</taxon>
        <taxon>Chaetothyriomycetidae</taxon>
        <taxon>Chaetothyriales</taxon>
        <taxon>Herpotrichiellaceae</taxon>
        <taxon>Exophiala</taxon>
    </lineage>
</organism>
<dbReference type="Proteomes" id="UP001161757">
    <property type="component" value="Unassembled WGS sequence"/>
</dbReference>
<dbReference type="AlphaFoldDB" id="A0AAN6IRS5"/>
<evidence type="ECO:0000313" key="2">
    <source>
        <dbReference type="EMBL" id="KAJ8988170.1"/>
    </source>
</evidence>
<proteinExistence type="predicted"/>
<feature type="compositionally biased region" description="Basic residues" evidence="1">
    <location>
        <begin position="43"/>
        <end position="52"/>
    </location>
</feature>
<reference evidence="2" key="1">
    <citation type="submission" date="2023-01" db="EMBL/GenBank/DDBJ databases">
        <title>Exophiala dermititidis isolated from Cystic Fibrosis Patient.</title>
        <authorList>
            <person name="Kurbessoian T."/>
            <person name="Crocker A."/>
            <person name="Murante D."/>
            <person name="Hogan D.A."/>
            <person name="Stajich J.E."/>
        </authorList>
    </citation>
    <scope>NUCLEOTIDE SEQUENCE</scope>
    <source>
        <strain evidence="2">Ex8</strain>
    </source>
</reference>